<dbReference type="GO" id="GO:0035859">
    <property type="term" value="C:Seh1-associated complex"/>
    <property type="evidence" value="ECO:0007669"/>
    <property type="project" value="TreeGrafter"/>
</dbReference>
<dbReference type="SMART" id="SM00320">
    <property type="entry name" value="WD40"/>
    <property type="match status" value="5"/>
</dbReference>
<dbReference type="InterPro" id="IPR001680">
    <property type="entry name" value="WD40_rpt"/>
</dbReference>
<gene>
    <name evidence="8" type="ORF">OGATHE_000225</name>
</gene>
<dbReference type="SMART" id="SM00591">
    <property type="entry name" value="RWD"/>
    <property type="match status" value="1"/>
</dbReference>
<dbReference type="GO" id="GO:1904263">
    <property type="term" value="P:positive regulation of TORC1 signaling"/>
    <property type="evidence" value="ECO:0007669"/>
    <property type="project" value="TreeGrafter"/>
</dbReference>
<proteinExistence type="inferred from homology"/>
<feature type="domain" description="RWD" evidence="7">
    <location>
        <begin position="431"/>
        <end position="538"/>
    </location>
</feature>
<reference evidence="8" key="2">
    <citation type="submission" date="2021-01" db="EMBL/GenBank/DDBJ databases">
        <authorList>
            <person name="Schikora-Tamarit M.A."/>
        </authorList>
    </citation>
    <scope>NUCLEOTIDE SEQUENCE</scope>
    <source>
        <strain evidence="8">NCAIM Y.01608</strain>
    </source>
</reference>
<evidence type="ECO:0000313" key="8">
    <source>
        <dbReference type="EMBL" id="KAH3678675.1"/>
    </source>
</evidence>
<feature type="coiled-coil region" evidence="5">
    <location>
        <begin position="1321"/>
        <end position="1348"/>
    </location>
</feature>
<dbReference type="GO" id="GO:0034198">
    <property type="term" value="P:cellular response to amino acid starvation"/>
    <property type="evidence" value="ECO:0007669"/>
    <property type="project" value="TreeGrafter"/>
</dbReference>
<dbReference type="GO" id="GO:0005774">
    <property type="term" value="C:vacuolar membrane"/>
    <property type="evidence" value="ECO:0007669"/>
    <property type="project" value="TreeGrafter"/>
</dbReference>
<dbReference type="PANTHER" id="PTHR46170">
    <property type="entry name" value="GATOR COMPLEX PROTEIN WDR59"/>
    <property type="match status" value="1"/>
</dbReference>
<dbReference type="Pfam" id="PF05773">
    <property type="entry name" value="RWD"/>
    <property type="match status" value="1"/>
</dbReference>
<evidence type="ECO:0000256" key="6">
    <source>
        <dbReference type="SAM" id="MobiDB-lite"/>
    </source>
</evidence>
<evidence type="ECO:0000256" key="1">
    <source>
        <dbReference type="ARBA" id="ARBA00022574"/>
    </source>
</evidence>
<feature type="region of interest" description="Disordered" evidence="6">
    <location>
        <begin position="1080"/>
        <end position="1119"/>
    </location>
</feature>
<dbReference type="PROSITE" id="PS50082">
    <property type="entry name" value="WD_REPEATS_2"/>
    <property type="match status" value="2"/>
</dbReference>
<organism evidence="8 9">
    <name type="scientific">Ogataea polymorpha</name>
    <dbReference type="NCBI Taxonomy" id="460523"/>
    <lineage>
        <taxon>Eukaryota</taxon>
        <taxon>Fungi</taxon>
        <taxon>Dikarya</taxon>
        <taxon>Ascomycota</taxon>
        <taxon>Saccharomycotina</taxon>
        <taxon>Pichiomycetes</taxon>
        <taxon>Pichiales</taxon>
        <taxon>Pichiaceae</taxon>
        <taxon>Ogataea</taxon>
    </lineage>
</organism>
<dbReference type="Gene3D" id="2.130.10.10">
    <property type="entry name" value="YVTN repeat-like/Quinoprotein amine dehydrogenase"/>
    <property type="match status" value="1"/>
</dbReference>
<reference evidence="8" key="1">
    <citation type="journal article" date="2021" name="Open Biol.">
        <title>Shared evolutionary footprints suggest mitochondrial oxidative damage underlies multiple complex I losses in fungi.</title>
        <authorList>
            <person name="Schikora-Tamarit M.A."/>
            <person name="Marcet-Houben M."/>
            <person name="Nosek J."/>
            <person name="Gabaldon T."/>
        </authorList>
    </citation>
    <scope>NUCLEOTIDE SEQUENCE</scope>
    <source>
        <strain evidence="8">NCAIM Y.01608</strain>
    </source>
</reference>
<evidence type="ECO:0000256" key="2">
    <source>
        <dbReference type="ARBA" id="ARBA00022737"/>
    </source>
</evidence>
<name>A0A9P8PW53_9ASCO</name>
<protein>
    <recommendedName>
        <fullName evidence="7">RWD domain-containing protein</fullName>
    </recommendedName>
</protein>
<evidence type="ECO:0000259" key="7">
    <source>
        <dbReference type="PROSITE" id="PS50908"/>
    </source>
</evidence>
<dbReference type="GO" id="GO:0035591">
    <property type="term" value="F:signaling adaptor activity"/>
    <property type="evidence" value="ECO:0007669"/>
    <property type="project" value="TreeGrafter"/>
</dbReference>
<accession>A0A9P8PW53</accession>
<feature type="repeat" description="WD" evidence="4">
    <location>
        <begin position="195"/>
        <end position="228"/>
    </location>
</feature>
<feature type="compositionally biased region" description="Polar residues" evidence="6">
    <location>
        <begin position="1096"/>
        <end position="1108"/>
    </location>
</feature>
<keyword evidence="5" id="KW-0175">Coiled coil</keyword>
<evidence type="ECO:0000256" key="3">
    <source>
        <dbReference type="ARBA" id="ARBA00038452"/>
    </source>
</evidence>
<evidence type="ECO:0000256" key="5">
    <source>
        <dbReference type="SAM" id="Coils"/>
    </source>
</evidence>
<dbReference type="PROSITE" id="PS00678">
    <property type="entry name" value="WD_REPEATS_1"/>
    <property type="match status" value="1"/>
</dbReference>
<dbReference type="PROSITE" id="PS50294">
    <property type="entry name" value="WD_REPEATS_REGION"/>
    <property type="match status" value="2"/>
</dbReference>
<feature type="region of interest" description="Disordered" evidence="6">
    <location>
        <begin position="1222"/>
        <end position="1246"/>
    </location>
</feature>
<keyword evidence="2" id="KW-0677">Repeat</keyword>
<dbReference type="EMBL" id="JAEUBD010000014">
    <property type="protein sequence ID" value="KAH3678675.1"/>
    <property type="molecule type" value="Genomic_DNA"/>
</dbReference>
<keyword evidence="9" id="KW-1185">Reference proteome</keyword>
<dbReference type="InterPro" id="IPR015943">
    <property type="entry name" value="WD40/YVTN_repeat-like_dom_sf"/>
</dbReference>
<keyword evidence="1 4" id="KW-0853">WD repeat</keyword>
<feature type="repeat" description="WD" evidence="4">
    <location>
        <begin position="108"/>
        <end position="150"/>
    </location>
</feature>
<dbReference type="Proteomes" id="UP000788993">
    <property type="component" value="Unassembled WGS sequence"/>
</dbReference>
<evidence type="ECO:0000256" key="4">
    <source>
        <dbReference type="PROSITE-ProRule" id="PRU00221"/>
    </source>
</evidence>
<comment type="caution">
    <text evidence="8">The sequence shown here is derived from an EMBL/GenBank/DDBJ whole genome shotgun (WGS) entry which is preliminary data.</text>
</comment>
<feature type="region of interest" description="Disordered" evidence="6">
    <location>
        <begin position="931"/>
        <end position="957"/>
    </location>
</feature>
<dbReference type="SUPFAM" id="SSF50978">
    <property type="entry name" value="WD40 repeat-like"/>
    <property type="match status" value="1"/>
</dbReference>
<dbReference type="InterPro" id="IPR006575">
    <property type="entry name" value="RWD_dom"/>
</dbReference>
<feature type="compositionally biased region" description="Polar residues" evidence="6">
    <location>
        <begin position="562"/>
        <end position="571"/>
    </location>
</feature>
<dbReference type="Pfam" id="PF00400">
    <property type="entry name" value="WD40"/>
    <property type="match status" value="2"/>
</dbReference>
<feature type="region of interest" description="Disordered" evidence="6">
    <location>
        <begin position="559"/>
        <end position="583"/>
    </location>
</feature>
<dbReference type="PANTHER" id="PTHR46170:SF1">
    <property type="entry name" value="GATOR COMPLEX PROTEIN WDR59"/>
    <property type="match status" value="1"/>
</dbReference>
<comment type="similarity">
    <text evidence="3">Belongs to the WD repeat WDR59 family.</text>
</comment>
<dbReference type="PROSITE" id="PS50908">
    <property type="entry name" value="RWD"/>
    <property type="match status" value="1"/>
</dbReference>
<sequence>MPQESPFNSNTFGNTLSLRVDGNFLSTMSIAPSGRDVVLAGRKGLFVIDLDDPFAAPRWLHHQTSWEVADVQWSPHKSKPSWVVSTSNQKAMVWNLAKPSHNAIEHVLHSHTRAITDINFHPNHPELLATCSVDTMVLSWDMRSPQKPINSWSDWRAAASQVKWNHMNSNVLASAHDNNILIWDIRKGAIPLVKIQAHNARINGIDWSKTEVNKIISCSNDMSVKFWDQSKPEKAIYTIRTDFPVSRARHAPIGDHICGIMPSRGGQNSIYIVKYKDEVGESKLKPSYIFKGHTEPVKDFLWRSRHSPNAEVDDREFQLVTWSADCDLRLWPIQEDVYDNFNYTRNQPLVDPLPDYSYETYRREPPVTSENNLIIRRRRNTNLISSRNSFTLRNDQFNHLNWISGIRIGQSAIQQMDVQVGDSTQPANLAEEVGNVGHKFPKVRFERISVSTGNLVISLNGPWKDELIFIRVEIDFPKEYPSPKGIPKFSIEETHELTDENSKEMLARLDEIASKYCSLRKFCLEPCLRFLLGEKVNLDIEQEEDFLTLDPFSIPYEDANESDNSGGISSMSDRDTGSDSEDETAAIVDVNKPTFDSTPVPKGCGAIWTASGHLVCFFIPKEDKKAPQQVFKFGQQGFSLANGLKTKKIEHGMELPTSADADSEDDVSSLSSEASFSNDLDILQYDRLYKTKLPLENVASNPGTHTSKSKQSRNVVKIHDFRHLIPAKMELAFEYRVLGDTPENLAKCNALVAEKYGYKNLADCWKILSIILVKEVQFEDKLDLATHAGFVTKDEPTDSYKFYWGAHPFGGRWLAKMIMSYYERLNDVQMLAMLSCVLYEHFENKDQPGVPINTPYSLNSVIPEKNMALHTAKQGQVVSFDTRSPMGSYHHILSQNRLSSVSTASISESLVGSPGELHVSNRRGIRPQSIALGHHTPGDSYSMQLGRSPGAMSSSSLSSAGNVFSQAFQKSLNTTAPAPPAAPAPVPKVNIQMINTDSLDLYEDAYSMSLLDNLDIERLQMYRAEYANLLFCWGLPVSRAKILKFNHRSSEMPSSSEHRGEVGWLKPVGKSLFRGITTRMSSHNHGGIKDEDKEQVATQPRSQPQSTEPGRRRALRRSSVITPTLATKSNVMTLTPSNTYSSTSLVSGSTDINSTDVSDKVSLRQKSEADMDQYDYKTFSTKHPLRLSKIRAFEQAEMAHKMYFAKDEELEHKKTGMLVQVPGLSPRESRELSAEAGLEPDDSQMEDSYDYAVYEDDSDEDTSLDRDDPFVSADRRLKIMRNALRPVTEEQLVAKKLKRSPLNAVFQTSSQFMKDLDLQELELWELMNEEFEKEMETVEAEAREGDKRQSQLNLLDTSLESLSHAASPELSMVVFDSLRRKIKQEMNQDNLEFSISTN</sequence>
<evidence type="ECO:0000313" key="9">
    <source>
        <dbReference type="Proteomes" id="UP000788993"/>
    </source>
</evidence>
<dbReference type="InterPro" id="IPR049567">
    <property type="entry name" value="WDR59-like"/>
</dbReference>
<dbReference type="InterPro" id="IPR019775">
    <property type="entry name" value="WD40_repeat_CS"/>
</dbReference>
<dbReference type="InterPro" id="IPR036322">
    <property type="entry name" value="WD40_repeat_dom_sf"/>
</dbReference>